<dbReference type="Pfam" id="PF00808">
    <property type="entry name" value="CBFD_NFYB_HMF"/>
    <property type="match status" value="1"/>
</dbReference>
<reference evidence="9" key="2">
    <citation type="submission" date="2020-05" db="UniProtKB">
        <authorList>
            <consortium name="EnsemblMetazoa"/>
        </authorList>
    </citation>
    <scope>IDENTIFICATION</scope>
    <source>
        <strain evidence="9">FAR1</strain>
    </source>
</reference>
<dbReference type="AlphaFoldDB" id="A0A182QTH2"/>
<evidence type="ECO:0000256" key="6">
    <source>
        <dbReference type="ARBA" id="ARBA00038129"/>
    </source>
</evidence>
<feature type="domain" description="Transcription factor CBF/NF-Y/archaeal histone" evidence="8">
    <location>
        <begin position="97"/>
        <end position="159"/>
    </location>
</feature>
<accession>A0A182QTH2</accession>
<dbReference type="SUPFAM" id="SSF47113">
    <property type="entry name" value="Histone-fold"/>
    <property type="match status" value="1"/>
</dbReference>
<dbReference type="CDD" id="cd22908">
    <property type="entry name" value="HFD_NFYC-like"/>
    <property type="match status" value="1"/>
</dbReference>
<keyword evidence="2" id="KW-0805">Transcription regulation</keyword>
<feature type="compositionally biased region" description="Low complexity" evidence="7">
    <location>
        <begin position="194"/>
        <end position="207"/>
    </location>
</feature>
<comment type="subcellular location">
    <subcellularLocation>
        <location evidence="1">Nucleus</location>
    </subcellularLocation>
</comment>
<keyword evidence="5" id="KW-0539">Nucleus</keyword>
<dbReference type="PANTHER" id="PTHR10252:SF8">
    <property type="entry name" value="NUCLEAR TRANSCRIPTION FACTOR Y SUBUNIT GAMMA"/>
    <property type="match status" value="1"/>
</dbReference>
<dbReference type="GO" id="GO:0046982">
    <property type="term" value="F:protein heterodimerization activity"/>
    <property type="evidence" value="ECO:0007669"/>
    <property type="project" value="InterPro"/>
</dbReference>
<evidence type="ECO:0000256" key="2">
    <source>
        <dbReference type="ARBA" id="ARBA00023015"/>
    </source>
</evidence>
<keyword evidence="4" id="KW-0804">Transcription</keyword>
<feature type="region of interest" description="Disordered" evidence="7">
    <location>
        <begin position="341"/>
        <end position="373"/>
    </location>
</feature>
<sequence>MAMETPKKPSTVPAAKVVGTTATTLATILSTTTTTTTSSSTTSTARSSPIDSPPPSIGVSSGKEKLTESQCNIQRFWPAVMREVQLVDSVEPGNQLLPLARIKKIMKLDEDVKMISSDAPLLFAKAIEIFIQELTLRAWQHTEHNKRRTLQRSDIAMAITKYDQFDFLIDIVPRDEIKKEFEGAKSDDGAEQDGTAGTASTATPATSTTATNEDLQYILQLAQQQLAQHTGKVLELTTVRSVPVSHQDQVMQAVADAFHAKKTIATTATTAAGAVAATPTALAVTRTAPFATMKLGKVLPAVLTGDPQATAIAIAPTTLQQQQQASQGALQTATGPSIILTNGNATSTTTTTTTTTTTSGVSNGGTVSTSTGQPLTANPTLQLFQHVMTPSGELTQIPITIPQNQINFIRTAVATGQPNVPQW</sequence>
<dbReference type="InterPro" id="IPR050568">
    <property type="entry name" value="Transcr_DNA_Rep_Reg"/>
</dbReference>
<evidence type="ECO:0000256" key="1">
    <source>
        <dbReference type="ARBA" id="ARBA00004123"/>
    </source>
</evidence>
<dbReference type="PANTHER" id="PTHR10252">
    <property type="entry name" value="HISTONE-LIKE TRANSCRIPTION FACTOR CCAAT-RELATED"/>
    <property type="match status" value="1"/>
</dbReference>
<evidence type="ECO:0000256" key="5">
    <source>
        <dbReference type="ARBA" id="ARBA00023242"/>
    </source>
</evidence>
<dbReference type="InterPro" id="IPR009072">
    <property type="entry name" value="Histone-fold"/>
</dbReference>
<evidence type="ECO:0000313" key="10">
    <source>
        <dbReference type="Proteomes" id="UP000075886"/>
    </source>
</evidence>
<dbReference type="VEuPathDB" id="VectorBase:AFAF016524"/>
<dbReference type="EMBL" id="AXCN02001237">
    <property type="status" value="NOT_ANNOTATED_CDS"/>
    <property type="molecule type" value="Genomic_DNA"/>
</dbReference>
<evidence type="ECO:0000256" key="7">
    <source>
        <dbReference type="SAM" id="MobiDB-lite"/>
    </source>
</evidence>
<feature type="compositionally biased region" description="Low complexity" evidence="7">
    <location>
        <begin position="341"/>
        <end position="372"/>
    </location>
</feature>
<dbReference type="InterPro" id="IPR003958">
    <property type="entry name" value="CBFA_NFYB_domain"/>
</dbReference>
<comment type="similarity">
    <text evidence="6">Belongs to the NFYC/HAP5 subunit family.</text>
</comment>
<evidence type="ECO:0000256" key="4">
    <source>
        <dbReference type="ARBA" id="ARBA00023163"/>
    </source>
</evidence>
<name>A0A182QTH2_9DIPT</name>
<feature type="region of interest" description="Disordered" evidence="7">
    <location>
        <begin position="32"/>
        <end position="65"/>
    </location>
</feature>
<feature type="region of interest" description="Disordered" evidence="7">
    <location>
        <begin position="182"/>
        <end position="207"/>
    </location>
</feature>
<evidence type="ECO:0000313" key="9">
    <source>
        <dbReference type="EnsemblMetazoa" id="AFAF016524-PA"/>
    </source>
</evidence>
<evidence type="ECO:0000259" key="8">
    <source>
        <dbReference type="Pfam" id="PF00808"/>
    </source>
</evidence>
<dbReference type="Gene3D" id="1.10.20.10">
    <property type="entry name" value="Histone, subunit A"/>
    <property type="match status" value="1"/>
</dbReference>
<dbReference type="Proteomes" id="UP000075886">
    <property type="component" value="Unassembled WGS sequence"/>
</dbReference>
<dbReference type="STRING" id="69004.A0A182QTH2"/>
<reference evidence="10" key="1">
    <citation type="submission" date="2014-01" db="EMBL/GenBank/DDBJ databases">
        <title>The Genome Sequence of Anopheles farauti FAR1 (V2).</title>
        <authorList>
            <consortium name="The Broad Institute Genomics Platform"/>
            <person name="Neafsey D.E."/>
            <person name="Besansky N."/>
            <person name="Howell P."/>
            <person name="Walton C."/>
            <person name="Young S.K."/>
            <person name="Zeng Q."/>
            <person name="Gargeya S."/>
            <person name="Fitzgerald M."/>
            <person name="Haas B."/>
            <person name="Abouelleil A."/>
            <person name="Allen A.W."/>
            <person name="Alvarado L."/>
            <person name="Arachchi H.M."/>
            <person name="Berlin A.M."/>
            <person name="Chapman S.B."/>
            <person name="Gainer-Dewar J."/>
            <person name="Goldberg J."/>
            <person name="Griggs A."/>
            <person name="Gujja S."/>
            <person name="Hansen M."/>
            <person name="Howarth C."/>
            <person name="Imamovic A."/>
            <person name="Ireland A."/>
            <person name="Larimer J."/>
            <person name="McCowan C."/>
            <person name="Murphy C."/>
            <person name="Pearson M."/>
            <person name="Poon T.W."/>
            <person name="Priest M."/>
            <person name="Roberts A."/>
            <person name="Saif S."/>
            <person name="Shea T."/>
            <person name="Sisk P."/>
            <person name="Sykes S."/>
            <person name="Wortman J."/>
            <person name="Nusbaum C."/>
            <person name="Birren B."/>
        </authorList>
    </citation>
    <scope>NUCLEOTIDE SEQUENCE [LARGE SCALE GENOMIC DNA]</scope>
    <source>
        <strain evidence="10">FAR1</strain>
    </source>
</reference>
<protein>
    <submittedName>
        <fullName evidence="9">Nuclear transcription factor Y subunit gamma</fullName>
    </submittedName>
</protein>
<evidence type="ECO:0000256" key="3">
    <source>
        <dbReference type="ARBA" id="ARBA00023125"/>
    </source>
</evidence>
<feature type="compositionally biased region" description="Low complexity" evidence="7">
    <location>
        <begin position="32"/>
        <end position="50"/>
    </location>
</feature>
<keyword evidence="3" id="KW-0238">DNA-binding</keyword>
<proteinExistence type="inferred from homology"/>
<dbReference type="GO" id="GO:0001228">
    <property type="term" value="F:DNA-binding transcription activator activity, RNA polymerase II-specific"/>
    <property type="evidence" value="ECO:0007669"/>
    <property type="project" value="TreeGrafter"/>
</dbReference>
<dbReference type="GO" id="GO:0016602">
    <property type="term" value="C:CCAAT-binding factor complex"/>
    <property type="evidence" value="ECO:0007669"/>
    <property type="project" value="TreeGrafter"/>
</dbReference>
<keyword evidence="10" id="KW-1185">Reference proteome</keyword>
<dbReference type="GO" id="GO:0000978">
    <property type="term" value="F:RNA polymerase II cis-regulatory region sequence-specific DNA binding"/>
    <property type="evidence" value="ECO:0007669"/>
    <property type="project" value="TreeGrafter"/>
</dbReference>
<organism evidence="9 10">
    <name type="scientific">Anopheles farauti</name>
    <dbReference type="NCBI Taxonomy" id="69004"/>
    <lineage>
        <taxon>Eukaryota</taxon>
        <taxon>Metazoa</taxon>
        <taxon>Ecdysozoa</taxon>
        <taxon>Arthropoda</taxon>
        <taxon>Hexapoda</taxon>
        <taxon>Insecta</taxon>
        <taxon>Pterygota</taxon>
        <taxon>Neoptera</taxon>
        <taxon>Endopterygota</taxon>
        <taxon>Diptera</taxon>
        <taxon>Nematocera</taxon>
        <taxon>Culicoidea</taxon>
        <taxon>Culicidae</taxon>
        <taxon>Anophelinae</taxon>
        <taxon>Anopheles</taxon>
    </lineage>
</organism>
<dbReference type="EnsemblMetazoa" id="AFAF016524-RA">
    <property type="protein sequence ID" value="AFAF016524-PA"/>
    <property type="gene ID" value="AFAF016524"/>
</dbReference>